<gene>
    <name evidence="4" type="ORF">LPB142_17580</name>
</gene>
<feature type="region of interest" description="Disordered" evidence="1">
    <location>
        <begin position="219"/>
        <end position="252"/>
    </location>
</feature>
<dbReference type="InterPro" id="IPR036390">
    <property type="entry name" value="WH_DNA-bd_sf"/>
</dbReference>
<dbReference type="SUPFAM" id="SSF46785">
    <property type="entry name" value="Winged helix' DNA-binding domain"/>
    <property type="match status" value="1"/>
</dbReference>
<dbReference type="EMBL" id="CP017782">
    <property type="protein sequence ID" value="AOZ71270.1"/>
    <property type="molecule type" value="Genomic_DNA"/>
</dbReference>
<dbReference type="NCBIfam" id="NF040974">
    <property type="entry name" value="RepABC_RepC"/>
    <property type="match status" value="1"/>
</dbReference>
<dbReference type="KEGG" id="rhp:LPB142_17580"/>
<feature type="domain" description="Plasmid replication protein C C-terminal" evidence="3">
    <location>
        <begin position="256"/>
        <end position="349"/>
    </location>
</feature>
<dbReference type="Pfam" id="PF11800">
    <property type="entry name" value="RP-C_C"/>
    <property type="match status" value="1"/>
</dbReference>
<dbReference type="InterPro" id="IPR036388">
    <property type="entry name" value="WH-like_DNA-bd_sf"/>
</dbReference>
<dbReference type="InterPro" id="IPR047611">
    <property type="entry name" value="RepABC_RepC"/>
</dbReference>
<evidence type="ECO:0000313" key="4">
    <source>
        <dbReference type="EMBL" id="AOZ71270.1"/>
    </source>
</evidence>
<reference evidence="4 5" key="1">
    <citation type="submission" date="2016-10" db="EMBL/GenBank/DDBJ databases">
        <title>Rhodobacter sp. LPB0142, isolated from sea water.</title>
        <authorList>
            <person name="Kim E."/>
            <person name="Yi H."/>
        </authorList>
    </citation>
    <scope>NUCLEOTIDE SEQUENCE [LARGE SCALE GENOMIC DNA]</scope>
    <source>
        <strain evidence="4 5">LPB0142</strain>
        <plasmid evidence="5">Plasmid pej01</plasmid>
    </source>
</reference>
<evidence type="ECO:0000256" key="1">
    <source>
        <dbReference type="SAM" id="MobiDB-lite"/>
    </source>
</evidence>
<protein>
    <submittedName>
        <fullName evidence="4">Uncharacterized protein</fullName>
    </submittedName>
</protein>
<evidence type="ECO:0000313" key="5">
    <source>
        <dbReference type="Proteomes" id="UP000176562"/>
    </source>
</evidence>
<dbReference type="Proteomes" id="UP000176562">
    <property type="component" value="Plasmid pEJ01"/>
</dbReference>
<evidence type="ECO:0000259" key="2">
    <source>
        <dbReference type="Pfam" id="PF03428"/>
    </source>
</evidence>
<dbReference type="Gene3D" id="1.10.10.10">
    <property type="entry name" value="Winged helix-like DNA-binding domain superfamily/Winged helix DNA-binding domain"/>
    <property type="match status" value="1"/>
</dbReference>
<feature type="domain" description="Plasmid replication protein C N-terminal" evidence="2">
    <location>
        <begin position="10"/>
        <end position="163"/>
    </location>
</feature>
<keyword evidence="5" id="KW-1185">Reference proteome</keyword>
<dbReference type="Pfam" id="PF03428">
    <property type="entry name" value="RP-C"/>
    <property type="match status" value="1"/>
</dbReference>
<dbReference type="AlphaFoldDB" id="A0A1D9MHM7"/>
<accession>A0A1D9MHM7</accession>
<keyword evidence="4" id="KW-0614">Plasmid</keyword>
<dbReference type="InterPro" id="IPR021760">
    <property type="entry name" value="RepC_C"/>
</dbReference>
<sequence length="363" mass="39461">MTFIHATAAFGSRASEVLSADNALPERHIIIETLRKAAPLLGLKPTVIATLDAMLSCLAPKRNHNMVFASNMTLSARRNGLSERTLRRHAATLMEAGLLERKDSANGKRFTRYDPAHKQSMHFGFDLSPLFCKLGEIAAMAVAAQEQSEQIAYLKSKIRAQLRPLLHADPNDSQALETLRKLRNKLTADELAAISKTLPKAVHETASDGGKACVLAPAMSANDGQNVRHHQRSKKENTEEESVPDVSPQPGETLTLGELVTACPEAASFSLRNIEHFGDVVAHAQTLAPMIGIDETTYTQGVRTIGVLPSAITVWAIVQCHDRIRNAGAYFRALTSGAKSRDFDAVRFIKRLASASPVQMAPT</sequence>
<organism evidence="4 5">
    <name type="scientific">Rhodobacter xanthinilyticus</name>
    <dbReference type="NCBI Taxonomy" id="1850250"/>
    <lineage>
        <taxon>Bacteria</taxon>
        <taxon>Pseudomonadati</taxon>
        <taxon>Pseudomonadota</taxon>
        <taxon>Alphaproteobacteria</taxon>
        <taxon>Rhodobacterales</taxon>
        <taxon>Rhodobacter group</taxon>
        <taxon>Rhodobacter</taxon>
    </lineage>
</organism>
<name>A0A1D9MHM7_9RHOB</name>
<geneLocation type="plasmid" evidence="5">
    <name>pej01</name>
</geneLocation>
<dbReference type="RefSeq" id="WP_071167393.1">
    <property type="nucleotide sequence ID" value="NZ_CP017782.1"/>
</dbReference>
<evidence type="ECO:0000259" key="3">
    <source>
        <dbReference type="Pfam" id="PF11800"/>
    </source>
</evidence>
<dbReference type="InterPro" id="IPR005090">
    <property type="entry name" value="RepC_N"/>
</dbReference>
<proteinExistence type="predicted"/>